<dbReference type="SMART" id="SM00858">
    <property type="entry name" value="SAF"/>
    <property type="match status" value="1"/>
</dbReference>
<reference evidence="4 5" key="1">
    <citation type="submission" date="2023-07" db="EMBL/GenBank/DDBJ databases">
        <authorList>
            <person name="Kim M.K."/>
        </authorList>
    </citation>
    <scope>NUCLEOTIDE SEQUENCE [LARGE SCALE GENOMIC DNA]</scope>
    <source>
        <strain evidence="4 5">KR1UV-12</strain>
    </source>
</reference>
<gene>
    <name evidence="4" type="ORF">Q5H91_14670</name>
</gene>
<dbReference type="Pfam" id="PF20629">
    <property type="entry name" value="GD_AH_C"/>
    <property type="match status" value="1"/>
</dbReference>
<dbReference type="Pfam" id="PF08666">
    <property type="entry name" value="SAF"/>
    <property type="match status" value="1"/>
</dbReference>
<comment type="similarity">
    <text evidence="1">Belongs to the UxaA family.</text>
</comment>
<comment type="caution">
    <text evidence="4">The sequence shown here is derived from an EMBL/GenBank/DDBJ whole genome shotgun (WGS) entry which is preliminary data.</text>
</comment>
<dbReference type="InterPro" id="IPR013974">
    <property type="entry name" value="SAF"/>
</dbReference>
<accession>A0ABT9EPA7</accession>
<keyword evidence="2" id="KW-0456">Lyase</keyword>
<dbReference type="PANTHER" id="PTHR30536">
    <property type="entry name" value="ALTRONATE/GALACTARATE DEHYDRATASE"/>
    <property type="match status" value="1"/>
</dbReference>
<dbReference type="InterPro" id="IPR007392">
    <property type="entry name" value="GD_AH_second"/>
</dbReference>
<dbReference type="Proteomes" id="UP001230685">
    <property type="component" value="Unassembled WGS sequence"/>
</dbReference>
<sequence>MTGALHLSDRDEVAVLIDAAAPGDAVLGVAARDAIPSGHKMALRPIATGAVVHKYGQPIGVATRAIGPGEHVHNHNLALPIEGIPHPDIAAAVARRRGGEAWFDGYVRADGGVGTRNTIGIIASVNCSATVVRRIARTFEDAVPAGIDAVVPFTHSRGCGMAKTGEGIETLERTLTGYARHPNFGGVLMIGLGCEVAQIEEMLARYGLAPGERLRTLTIQGAGGTAEAIERGTAIVHELIEIARTDRRQRRPASDLVLGLQCGGSDGWSGVTANPALGVASDLLIAAGGTAYLSETPEIYGAEHLLYARATSPAVADALAERVAWWEAYAARHDASLDNNPSPGNKAGGLTTIYEKSLGAVAKAGNAPLDGVLAYAGQRDGTRGLIFMDSPGYDPCSATGQIASGANLLAFTTGRGSVFGAQPTPCLKIASNAPLARRMSGDMDIDCSPVLDGWPLEDAGRAIFDALLAVASGRPTKSEAHGLGDHEFVPWQLGAWM</sequence>
<dbReference type="Gene3D" id="2.30.130.110">
    <property type="match status" value="1"/>
</dbReference>
<proteinExistence type="inferred from homology"/>
<protein>
    <submittedName>
        <fullName evidence="4">Altronate dehydratase family protein</fullName>
    </submittedName>
</protein>
<dbReference type="InterPro" id="IPR052172">
    <property type="entry name" value="UxaA_altronate/galactarate_dh"/>
</dbReference>
<dbReference type="EMBL" id="JAUUDS010000009">
    <property type="protein sequence ID" value="MDP1028463.1"/>
    <property type="molecule type" value="Genomic_DNA"/>
</dbReference>
<name>A0ABT9EPA7_9SPHN</name>
<evidence type="ECO:0000259" key="3">
    <source>
        <dbReference type="SMART" id="SM00858"/>
    </source>
</evidence>
<dbReference type="CDD" id="cd11613">
    <property type="entry name" value="SAF_AH_GD"/>
    <property type="match status" value="1"/>
</dbReference>
<evidence type="ECO:0000313" key="5">
    <source>
        <dbReference type="Proteomes" id="UP001230685"/>
    </source>
</evidence>
<keyword evidence="5" id="KW-1185">Reference proteome</keyword>
<evidence type="ECO:0000256" key="2">
    <source>
        <dbReference type="ARBA" id="ARBA00023239"/>
    </source>
</evidence>
<evidence type="ECO:0000256" key="1">
    <source>
        <dbReference type="ARBA" id="ARBA00010986"/>
    </source>
</evidence>
<dbReference type="InterPro" id="IPR044144">
    <property type="entry name" value="SAF_UxaA/GarD"/>
</dbReference>
<dbReference type="Pfam" id="PF04295">
    <property type="entry name" value="GD_AH_second"/>
    <property type="match status" value="1"/>
</dbReference>
<organism evidence="4 5">
    <name type="scientific">Sphingomonas aurea</name>
    <dbReference type="NCBI Taxonomy" id="3063994"/>
    <lineage>
        <taxon>Bacteria</taxon>
        <taxon>Pseudomonadati</taxon>
        <taxon>Pseudomonadota</taxon>
        <taxon>Alphaproteobacteria</taxon>
        <taxon>Sphingomonadales</taxon>
        <taxon>Sphingomonadaceae</taxon>
        <taxon>Sphingomonas</taxon>
    </lineage>
</organism>
<dbReference type="InterPro" id="IPR048332">
    <property type="entry name" value="GD_AH_C"/>
</dbReference>
<evidence type="ECO:0000313" key="4">
    <source>
        <dbReference type="EMBL" id="MDP1028463.1"/>
    </source>
</evidence>
<dbReference type="PANTHER" id="PTHR30536:SF5">
    <property type="entry name" value="ALTRONATE DEHYDRATASE"/>
    <property type="match status" value="1"/>
</dbReference>
<dbReference type="RefSeq" id="WP_305174193.1">
    <property type="nucleotide sequence ID" value="NZ_JAUUDS010000009.1"/>
</dbReference>
<feature type="domain" description="SAF" evidence="3">
    <location>
        <begin position="11"/>
        <end position="78"/>
    </location>
</feature>